<reference evidence="2 3" key="1">
    <citation type="journal article" date="2020" name="Front. Microbiol.">
        <title>Single-cell genomics of novel Actinobacteria with the Wood-Ljungdahl pathway discovered in a serpentinizing system.</title>
        <authorList>
            <person name="Merino N."/>
            <person name="Kawai M."/>
            <person name="Boyd E.S."/>
            <person name="Colman D.R."/>
            <person name="McGlynn S.E."/>
            <person name="Nealson K.H."/>
            <person name="Kurokawa K."/>
            <person name="Hongoh Y."/>
        </authorList>
    </citation>
    <scope>NUCLEOTIDE SEQUENCE [LARGE SCALE GENOMIC DNA]</scope>
    <source>
        <strain evidence="2 3">S47</strain>
    </source>
</reference>
<name>A0A6V8Q8Z2_9ACTN</name>
<comment type="caution">
    <text evidence="2">The sequence shown here is derived from an EMBL/GenBank/DDBJ whole genome shotgun (WGS) entry which is preliminary data.</text>
</comment>
<dbReference type="AlphaFoldDB" id="A0A6V8Q8Z2"/>
<evidence type="ECO:0000256" key="1">
    <source>
        <dbReference type="SAM" id="MobiDB-lite"/>
    </source>
</evidence>
<gene>
    <name evidence="2" type="ORF">HKBW3S47_02251</name>
</gene>
<sequence length="111" mass="11967">MASCFFAPNMLSLLWHFDNVWGYCPCDSDSEERCGHKGISEPIIGLRKAAPELALRGRAQLSQTLGKGEVPTPNPGKGYLLPPGLPKERPGKYGDGPEMSGMGRVKEDGHG</sequence>
<dbReference type="EMBL" id="BLSD01000308">
    <property type="protein sequence ID" value="GFP40554.1"/>
    <property type="molecule type" value="Genomic_DNA"/>
</dbReference>
<evidence type="ECO:0000313" key="2">
    <source>
        <dbReference type="EMBL" id="GFP40554.1"/>
    </source>
</evidence>
<accession>A0A6V8Q8Z2</accession>
<feature type="region of interest" description="Disordered" evidence="1">
    <location>
        <begin position="63"/>
        <end position="111"/>
    </location>
</feature>
<protein>
    <submittedName>
        <fullName evidence="2">Uncharacterized protein</fullName>
    </submittedName>
</protein>
<dbReference type="Proteomes" id="UP000569018">
    <property type="component" value="Unassembled WGS sequence"/>
</dbReference>
<organism evidence="2 3">
    <name type="scientific">Candidatus Hakubella thermalkaliphila</name>
    <dbReference type="NCBI Taxonomy" id="2754717"/>
    <lineage>
        <taxon>Bacteria</taxon>
        <taxon>Bacillati</taxon>
        <taxon>Actinomycetota</taxon>
        <taxon>Actinomycetota incertae sedis</taxon>
        <taxon>Candidatus Hakubellales</taxon>
        <taxon>Candidatus Hakubellaceae</taxon>
        <taxon>Candidatus Hakubella</taxon>
    </lineage>
</organism>
<evidence type="ECO:0000313" key="3">
    <source>
        <dbReference type="Proteomes" id="UP000569018"/>
    </source>
</evidence>
<proteinExistence type="predicted"/>